<accession>A0A2R5FDV4</accession>
<keyword evidence="2" id="KW-1185">Reference proteome</keyword>
<evidence type="ECO:0008006" key="3">
    <source>
        <dbReference type="Google" id="ProtNLM"/>
    </source>
</evidence>
<dbReference type="AlphaFoldDB" id="A0A2R5FDV4"/>
<protein>
    <recommendedName>
        <fullName evidence="3">Isopropylmalate/homocitrate/citramalate synthases</fullName>
    </recommendedName>
</protein>
<dbReference type="Proteomes" id="UP000245124">
    <property type="component" value="Unassembled WGS sequence"/>
</dbReference>
<evidence type="ECO:0000313" key="2">
    <source>
        <dbReference type="Proteomes" id="UP000245124"/>
    </source>
</evidence>
<sequence>MYFSSLGNAIANDSALEIQTQGELNKLENKIVNKDDFLYPRGRYYGQVKPENLVFNANLQEFAQRVSYICNLETGGKLPPGEAYEQIKDLWKQLKRSKKELRIGEDPFQNDQGEVEG</sequence>
<dbReference type="InterPro" id="IPR055643">
    <property type="entry name" value="DUF7219"/>
</dbReference>
<name>A0A2R5FDV4_NOSCO</name>
<dbReference type="EMBL" id="BDUD01000001">
    <property type="protein sequence ID" value="GBG16582.1"/>
    <property type="molecule type" value="Genomic_DNA"/>
</dbReference>
<dbReference type="Pfam" id="PF23856">
    <property type="entry name" value="DUF7219"/>
    <property type="match status" value="1"/>
</dbReference>
<organism evidence="1 2">
    <name type="scientific">Nostoc commune NIES-4072</name>
    <dbReference type="NCBI Taxonomy" id="2005467"/>
    <lineage>
        <taxon>Bacteria</taxon>
        <taxon>Bacillati</taxon>
        <taxon>Cyanobacteriota</taxon>
        <taxon>Cyanophyceae</taxon>
        <taxon>Nostocales</taxon>
        <taxon>Nostocaceae</taxon>
        <taxon>Nostoc</taxon>
    </lineage>
</organism>
<evidence type="ECO:0000313" key="1">
    <source>
        <dbReference type="EMBL" id="GBG16582.1"/>
    </source>
</evidence>
<comment type="caution">
    <text evidence="1">The sequence shown here is derived from an EMBL/GenBank/DDBJ whole genome shotgun (WGS) entry which is preliminary data.</text>
</comment>
<proteinExistence type="predicted"/>
<reference evidence="1 2" key="1">
    <citation type="submission" date="2017-06" db="EMBL/GenBank/DDBJ databases">
        <title>Genome sequencing of cyanobaciteial culture collection at National Institute for Environmental Studies (NIES).</title>
        <authorList>
            <person name="Hirose Y."/>
            <person name="Shimura Y."/>
            <person name="Fujisawa T."/>
            <person name="Nakamura Y."/>
            <person name="Kawachi M."/>
        </authorList>
    </citation>
    <scope>NUCLEOTIDE SEQUENCE [LARGE SCALE GENOMIC DNA]</scope>
    <source>
        <strain evidence="1 2">NIES-4072</strain>
    </source>
</reference>
<gene>
    <name evidence="1" type="ORF">NIES4072_02280</name>
</gene>